<dbReference type="RefSeq" id="WP_123212288.1">
    <property type="nucleotide sequence ID" value="NZ_RJVO01000006.1"/>
</dbReference>
<protein>
    <submittedName>
        <fullName evidence="2">Phage tail tape measure protein</fullName>
    </submittedName>
</protein>
<dbReference type="NCBIfam" id="TIGR01760">
    <property type="entry name" value="tape_meas_TP901"/>
    <property type="match status" value="1"/>
</dbReference>
<dbReference type="Proteomes" id="UP000282106">
    <property type="component" value="Unassembled WGS sequence"/>
</dbReference>
<sequence length="592" mass="61791">MTEMTVALRLLLEGRQFDSGFGQAGRTRDRFVRDTRRDFSSINRLLRETRNQLATIGVGFGGYQIARQSAQLDKGLIQLRQTAGATREASRSLRADLFAMSRETGQSLDALKGGMDALVQSGLTWAQAVATIRAVNPASAITGAAPDVLSRSLVVASNSYNLDLAQPGLATKLLEQMTVAGRLGNAELENLASIFPRVGVNARKANLEFAQTLAYVEALSQVEMNPERLATLAESTLRLFTNESYKKAAQKATGVPFYTPAGAARNPLDTLNDISKAYQQLTTDQARNRYIDRAFGKTDLDTQRGIAMLLSSDSLTKVRTMTEQVRESAGIFEHDLPEALDNAVDQAGRMKSVMREVGDALAQPINKAFADLVSWQLNPNSKGGLDLKPTTVAAVTVAEVLALGALATGAQSVLGKLPGVVGKMLGGSVSTAAGVAQGQLIEKAGLGTAVFVTNWPASLGGGQGGAGETAAAAAGGAAAARAGGGLTAAMIGNAALWTAGLLAAGAGGWEIGSAIYRATDETEFMNNLGGAIALALSRFGNVEAYNAVERELNGRIEIQIDETGRARVGAITASGGLDLNVATGMTVFGSPP</sequence>
<feature type="domain" description="Phage tail tape measure protein" evidence="1">
    <location>
        <begin position="99"/>
        <end position="296"/>
    </location>
</feature>
<evidence type="ECO:0000313" key="3">
    <source>
        <dbReference type="Proteomes" id="UP000282106"/>
    </source>
</evidence>
<organism evidence="2 3">
    <name type="scientific">Stagnimonas aquatica</name>
    <dbReference type="NCBI Taxonomy" id="2689987"/>
    <lineage>
        <taxon>Bacteria</taxon>
        <taxon>Pseudomonadati</taxon>
        <taxon>Pseudomonadota</taxon>
        <taxon>Gammaproteobacteria</taxon>
        <taxon>Nevskiales</taxon>
        <taxon>Nevskiaceae</taxon>
        <taxon>Stagnimonas</taxon>
    </lineage>
</organism>
<evidence type="ECO:0000313" key="2">
    <source>
        <dbReference type="EMBL" id="ROH88666.1"/>
    </source>
</evidence>
<comment type="caution">
    <text evidence="2">The sequence shown here is derived from an EMBL/GenBank/DDBJ whole genome shotgun (WGS) entry which is preliminary data.</text>
</comment>
<dbReference type="Pfam" id="PF10145">
    <property type="entry name" value="PhageMin_Tail"/>
    <property type="match status" value="1"/>
</dbReference>
<dbReference type="InterPro" id="IPR010090">
    <property type="entry name" value="Phage_tape_meas"/>
</dbReference>
<dbReference type="AlphaFoldDB" id="A0A3N0V787"/>
<keyword evidence="3" id="KW-1185">Reference proteome</keyword>
<dbReference type="EMBL" id="RJVO01000006">
    <property type="protein sequence ID" value="ROH88666.1"/>
    <property type="molecule type" value="Genomic_DNA"/>
</dbReference>
<evidence type="ECO:0000259" key="1">
    <source>
        <dbReference type="Pfam" id="PF10145"/>
    </source>
</evidence>
<name>A0A3N0V787_9GAMM</name>
<accession>A0A3N0V787</accession>
<gene>
    <name evidence="2" type="ORF">ED208_12670</name>
</gene>
<proteinExistence type="predicted"/>
<dbReference type="InParanoid" id="A0A3N0V787"/>
<reference evidence="2 3" key="1">
    <citation type="submission" date="2018-10" db="EMBL/GenBank/DDBJ databases">
        <authorList>
            <person name="Chen W.-M."/>
        </authorList>
    </citation>
    <scope>NUCLEOTIDE SEQUENCE [LARGE SCALE GENOMIC DNA]</scope>
    <source>
        <strain evidence="2 3">THS-13</strain>
    </source>
</reference>